<dbReference type="EMBL" id="CAJNOR010003401">
    <property type="protein sequence ID" value="CAF1410193.1"/>
    <property type="molecule type" value="Genomic_DNA"/>
</dbReference>
<name>A0A815M0U2_ADIRI</name>
<reference evidence="2" key="1">
    <citation type="submission" date="2021-02" db="EMBL/GenBank/DDBJ databases">
        <authorList>
            <person name="Nowell W R."/>
        </authorList>
    </citation>
    <scope>NUCLEOTIDE SEQUENCE</scope>
</reference>
<protein>
    <submittedName>
        <fullName evidence="2">Uncharacterized protein</fullName>
    </submittedName>
</protein>
<evidence type="ECO:0000313" key="3">
    <source>
        <dbReference type="Proteomes" id="UP000663828"/>
    </source>
</evidence>
<evidence type="ECO:0000313" key="2">
    <source>
        <dbReference type="EMBL" id="CAF1410193.1"/>
    </source>
</evidence>
<organism evidence="2 3">
    <name type="scientific">Adineta ricciae</name>
    <name type="common">Rotifer</name>
    <dbReference type="NCBI Taxonomy" id="249248"/>
    <lineage>
        <taxon>Eukaryota</taxon>
        <taxon>Metazoa</taxon>
        <taxon>Spiralia</taxon>
        <taxon>Gnathifera</taxon>
        <taxon>Rotifera</taxon>
        <taxon>Eurotatoria</taxon>
        <taxon>Bdelloidea</taxon>
        <taxon>Adinetida</taxon>
        <taxon>Adinetidae</taxon>
        <taxon>Adineta</taxon>
    </lineage>
</organism>
<dbReference type="AlphaFoldDB" id="A0A815M0U2"/>
<gene>
    <name evidence="2" type="ORF">XAT740_LOCUS34632</name>
</gene>
<dbReference type="Proteomes" id="UP000663828">
    <property type="component" value="Unassembled WGS sequence"/>
</dbReference>
<keyword evidence="3" id="KW-1185">Reference proteome</keyword>
<proteinExistence type="predicted"/>
<feature type="region of interest" description="Disordered" evidence="1">
    <location>
        <begin position="73"/>
        <end position="93"/>
    </location>
</feature>
<evidence type="ECO:0000256" key="1">
    <source>
        <dbReference type="SAM" id="MobiDB-lite"/>
    </source>
</evidence>
<sequence length="93" mass="10516">MDFDISRSIQFQNALKDKINASKFNLVTDKVGAFEIEQLVRVIKDNPGIQKSTNKEANHLILERIDNISDLVSLSKTNTKPSRKTNSKEKPTT</sequence>
<comment type="caution">
    <text evidence="2">The sequence shown here is derived from an EMBL/GenBank/DDBJ whole genome shotgun (WGS) entry which is preliminary data.</text>
</comment>
<accession>A0A815M0U2</accession>